<comment type="catalytic activity">
    <reaction evidence="1">
        <text>ATP + protein L-histidine = ADP + protein N-phospho-L-histidine.</text>
        <dbReference type="EC" id="2.7.13.3"/>
    </reaction>
</comment>
<evidence type="ECO:0000256" key="5">
    <source>
        <dbReference type="ARBA" id="ARBA00022679"/>
    </source>
</evidence>
<dbReference type="GO" id="GO:0000155">
    <property type="term" value="F:phosphorelay sensor kinase activity"/>
    <property type="evidence" value="ECO:0007669"/>
    <property type="project" value="InterPro"/>
</dbReference>
<gene>
    <name evidence="13" type="ORF">MNB_SV-4-204</name>
</gene>
<dbReference type="PANTHER" id="PTHR45436:SF15">
    <property type="entry name" value="SENSOR HISTIDINE KINASE CUSS"/>
    <property type="match status" value="1"/>
</dbReference>
<dbReference type="InterPro" id="IPR003594">
    <property type="entry name" value="HATPase_dom"/>
</dbReference>
<evidence type="ECO:0000313" key="13">
    <source>
        <dbReference type="EMBL" id="SFV89641.1"/>
    </source>
</evidence>
<dbReference type="InterPro" id="IPR050428">
    <property type="entry name" value="TCS_sensor_his_kinase"/>
</dbReference>
<evidence type="ECO:0000256" key="2">
    <source>
        <dbReference type="ARBA" id="ARBA00004141"/>
    </source>
</evidence>
<name>A0A1W1E712_9ZZZZ</name>
<accession>A0A1W1E712</accession>
<proteinExistence type="predicted"/>
<dbReference type="EC" id="2.7.13.3" evidence="3"/>
<feature type="transmembrane region" description="Helical" evidence="11">
    <location>
        <begin position="121"/>
        <end position="140"/>
    </location>
</feature>
<dbReference type="SMART" id="SM00387">
    <property type="entry name" value="HATPase_c"/>
    <property type="match status" value="1"/>
</dbReference>
<feature type="transmembrane region" description="Helical" evidence="11">
    <location>
        <begin position="146"/>
        <end position="169"/>
    </location>
</feature>
<evidence type="ECO:0000256" key="9">
    <source>
        <dbReference type="ARBA" id="ARBA00023012"/>
    </source>
</evidence>
<keyword evidence="7 13" id="KW-0418">Kinase</keyword>
<organism evidence="13">
    <name type="scientific">hydrothermal vent metagenome</name>
    <dbReference type="NCBI Taxonomy" id="652676"/>
    <lineage>
        <taxon>unclassified sequences</taxon>
        <taxon>metagenomes</taxon>
        <taxon>ecological metagenomes</taxon>
    </lineage>
</organism>
<feature type="domain" description="Histidine kinase" evidence="12">
    <location>
        <begin position="185"/>
        <end position="389"/>
    </location>
</feature>
<evidence type="ECO:0000256" key="10">
    <source>
        <dbReference type="ARBA" id="ARBA00023136"/>
    </source>
</evidence>
<sequence>MYHSEKRSLYRFLSIYLLSTFLLFAIGASIFYTLEKHHLIDKQRQQLKQEGEYIHHQLILLHKTFSDTLRLKLHTPYKTALLDMDKKPLASNLPLPTSFQLHKEYQIDNNTLFYTRKIEPYYLGVVYIVLTAPLDEAAIVNLRESILLFMVAAGIFFVILGYFLGRLFIAPMRDAIGMMNRFIQDTTHELNTPVSTILTNLELIQTLNKCNRAKEEMQRIEIASKTISRIYDDLTYLKLNHAYHRDIRPLNISVLLQERIAYFSAAILAKQLQLQTKIADDVVVPLDQDDALRLIDNLLSNAIKYNRTGGNLLITLSNEALRIVDSGEGMDEKTLGRVHQRFERANSSEGGFGIGLDIVHQVVKHYRFKITFRSKRHEGTEVIIAWSRA</sequence>
<keyword evidence="5" id="KW-0808">Transferase</keyword>
<reference evidence="13" key="1">
    <citation type="submission" date="2016-10" db="EMBL/GenBank/DDBJ databases">
        <authorList>
            <person name="de Groot N.N."/>
        </authorList>
    </citation>
    <scope>NUCLEOTIDE SEQUENCE</scope>
</reference>
<dbReference type="Gene3D" id="3.30.565.10">
    <property type="entry name" value="Histidine kinase-like ATPase, C-terminal domain"/>
    <property type="match status" value="1"/>
</dbReference>
<dbReference type="GO" id="GO:0005886">
    <property type="term" value="C:plasma membrane"/>
    <property type="evidence" value="ECO:0007669"/>
    <property type="project" value="TreeGrafter"/>
</dbReference>
<dbReference type="PROSITE" id="PS50109">
    <property type="entry name" value="HIS_KIN"/>
    <property type="match status" value="1"/>
</dbReference>
<keyword evidence="10 11" id="KW-0472">Membrane</keyword>
<keyword evidence="8 11" id="KW-1133">Transmembrane helix</keyword>
<protein>
    <recommendedName>
        <fullName evidence="3">histidine kinase</fullName>
        <ecNumber evidence="3">2.7.13.3</ecNumber>
    </recommendedName>
</protein>
<dbReference type="Pfam" id="PF02518">
    <property type="entry name" value="HATPase_c"/>
    <property type="match status" value="1"/>
</dbReference>
<dbReference type="SUPFAM" id="SSF47384">
    <property type="entry name" value="Homodimeric domain of signal transducing histidine kinase"/>
    <property type="match status" value="1"/>
</dbReference>
<evidence type="ECO:0000256" key="4">
    <source>
        <dbReference type="ARBA" id="ARBA00022553"/>
    </source>
</evidence>
<dbReference type="InterPro" id="IPR036097">
    <property type="entry name" value="HisK_dim/P_sf"/>
</dbReference>
<dbReference type="AlphaFoldDB" id="A0A1W1E712"/>
<dbReference type="SUPFAM" id="SSF55874">
    <property type="entry name" value="ATPase domain of HSP90 chaperone/DNA topoisomerase II/histidine kinase"/>
    <property type="match status" value="1"/>
</dbReference>
<evidence type="ECO:0000256" key="6">
    <source>
        <dbReference type="ARBA" id="ARBA00022692"/>
    </source>
</evidence>
<keyword evidence="6 11" id="KW-0812">Transmembrane</keyword>
<comment type="subcellular location">
    <subcellularLocation>
        <location evidence="2">Membrane</location>
        <topology evidence="2">Multi-pass membrane protein</topology>
    </subcellularLocation>
</comment>
<dbReference type="InterPro" id="IPR005467">
    <property type="entry name" value="His_kinase_dom"/>
</dbReference>
<dbReference type="Pfam" id="PF00512">
    <property type="entry name" value="HisKA"/>
    <property type="match status" value="1"/>
</dbReference>
<evidence type="ECO:0000256" key="3">
    <source>
        <dbReference type="ARBA" id="ARBA00012438"/>
    </source>
</evidence>
<keyword evidence="9" id="KW-0902">Two-component regulatory system</keyword>
<dbReference type="PANTHER" id="PTHR45436">
    <property type="entry name" value="SENSOR HISTIDINE KINASE YKOH"/>
    <property type="match status" value="1"/>
</dbReference>
<dbReference type="InterPro" id="IPR036890">
    <property type="entry name" value="HATPase_C_sf"/>
</dbReference>
<dbReference type="InterPro" id="IPR003661">
    <property type="entry name" value="HisK_dim/P_dom"/>
</dbReference>
<evidence type="ECO:0000259" key="12">
    <source>
        <dbReference type="PROSITE" id="PS50109"/>
    </source>
</evidence>
<dbReference type="CDD" id="cd00082">
    <property type="entry name" value="HisKA"/>
    <property type="match status" value="1"/>
</dbReference>
<dbReference type="SMART" id="SM00388">
    <property type="entry name" value="HisKA"/>
    <property type="match status" value="1"/>
</dbReference>
<dbReference type="Gene3D" id="1.10.287.130">
    <property type="match status" value="1"/>
</dbReference>
<feature type="transmembrane region" description="Helical" evidence="11">
    <location>
        <begin position="12"/>
        <end position="34"/>
    </location>
</feature>
<dbReference type="EMBL" id="FPIB01000001">
    <property type="protein sequence ID" value="SFV89641.1"/>
    <property type="molecule type" value="Genomic_DNA"/>
</dbReference>
<evidence type="ECO:0000256" key="8">
    <source>
        <dbReference type="ARBA" id="ARBA00022989"/>
    </source>
</evidence>
<keyword evidence="4" id="KW-0597">Phosphoprotein</keyword>
<evidence type="ECO:0000256" key="7">
    <source>
        <dbReference type="ARBA" id="ARBA00022777"/>
    </source>
</evidence>
<evidence type="ECO:0000256" key="11">
    <source>
        <dbReference type="SAM" id="Phobius"/>
    </source>
</evidence>
<evidence type="ECO:0000256" key="1">
    <source>
        <dbReference type="ARBA" id="ARBA00000085"/>
    </source>
</evidence>